<dbReference type="SFLD" id="SFLDF00543">
    <property type="entry name" value="alternative_heme_biosynthesis"/>
    <property type="match status" value="1"/>
</dbReference>
<dbReference type="Pfam" id="PF04055">
    <property type="entry name" value="Radical_SAM"/>
    <property type="match status" value="1"/>
</dbReference>
<evidence type="ECO:0000256" key="11">
    <source>
        <dbReference type="ARBA" id="ARBA00066804"/>
    </source>
</evidence>
<evidence type="ECO:0000256" key="10">
    <source>
        <dbReference type="ARBA" id="ARBA00066739"/>
    </source>
</evidence>
<evidence type="ECO:0000259" key="15">
    <source>
        <dbReference type="PROSITE" id="PS51918"/>
    </source>
</evidence>
<keyword evidence="17" id="KW-1185">Reference proteome</keyword>
<dbReference type="SFLD" id="SFLDG01067">
    <property type="entry name" value="SPASM/twitch_domain_containing"/>
    <property type="match status" value="1"/>
</dbReference>
<dbReference type="SUPFAM" id="SSF102114">
    <property type="entry name" value="Radical SAM enzymes"/>
    <property type="match status" value="1"/>
</dbReference>
<dbReference type="EC" id="4.1.99.26" evidence="11"/>
<evidence type="ECO:0000256" key="5">
    <source>
        <dbReference type="ARBA" id="ARBA00023004"/>
    </source>
</evidence>
<dbReference type="InterPro" id="IPR034479">
    <property type="entry name" value="AhbC-like"/>
</dbReference>
<protein>
    <recommendedName>
        <fullName evidence="12">Mycofactocin maturase MftC</fullName>
        <ecNumber evidence="10">1.3.98.7</ecNumber>
        <ecNumber evidence="11">4.1.99.26</ecNumber>
    </recommendedName>
    <alternativeName>
        <fullName evidence="14">[Mycofactocin precursor peptide]-pyrrolidinone derivative synthase</fullName>
    </alternativeName>
    <alternativeName>
        <fullName evidence="13">[Mycofactocin precursor peptide]-tyrosine decarboxylase</fullName>
    </alternativeName>
</protein>
<keyword evidence="3" id="KW-0949">S-adenosyl-L-methionine</keyword>
<dbReference type="InterPro" id="IPR017200">
    <property type="entry name" value="PqqE-like"/>
</dbReference>
<dbReference type="PANTHER" id="PTHR11228">
    <property type="entry name" value="RADICAL SAM DOMAIN PROTEIN"/>
    <property type="match status" value="1"/>
</dbReference>
<sequence>MISLTKLLFNDDYFGDSLRYSREVSGATAGARRGAGPVVVWNCTRACNLRCRHCYATAGSPAGEEEMDTRTARDFLEQLAAFHVPVLLLSGGEPLVRPDIFDLMNDAVQKGLRVTLSTNGTLIDRGTARDLKRIGISYVGISVDGAEEKHDAFRGQKGAFAAALEGIRNCLAVGQRVGLRFTLSRNNIDQLEEIFYLIREEKIPRACFYHLVYSGRGSELAEEDLTHAESRAAMDMLIEGTKRLKEQGREVEILTVDNHADGIYLYLHLRSRDPERAAAVLELLRLNGGNRSGIAIGAVDWAGNVHPDQFTLNHTLGNVRKRPFGEIWTDLNNPLLRGLRNRKPLLKGRCRTCAWLDLCNGNCRARAESLTGDFWEADPACYLTDAEIAAE</sequence>
<evidence type="ECO:0000313" key="16">
    <source>
        <dbReference type="EMBL" id="PRR71181.1"/>
    </source>
</evidence>
<dbReference type="FunFam" id="3.20.20.70:FF:000188">
    <property type="entry name" value="Mycofactocin radical SAM maturase MftC"/>
    <property type="match status" value="1"/>
</dbReference>
<name>A0A2T0AQ85_9FIRM</name>
<evidence type="ECO:0000256" key="6">
    <source>
        <dbReference type="ARBA" id="ARBA00023014"/>
    </source>
</evidence>
<dbReference type="InterPro" id="IPR058240">
    <property type="entry name" value="rSAM_sf"/>
</dbReference>
<dbReference type="GO" id="GO:0051539">
    <property type="term" value="F:4 iron, 4 sulfur cluster binding"/>
    <property type="evidence" value="ECO:0007669"/>
    <property type="project" value="UniProtKB-KW"/>
</dbReference>
<keyword evidence="4" id="KW-0479">Metal-binding</keyword>
<dbReference type="InterPro" id="IPR034480">
    <property type="entry name" value="Heme_synthase-like"/>
</dbReference>
<gene>
    <name evidence="16" type="primary">albA_1</name>
    <name evidence="16" type="ORF">MOHU_17270</name>
</gene>
<evidence type="ECO:0000256" key="3">
    <source>
        <dbReference type="ARBA" id="ARBA00022691"/>
    </source>
</evidence>
<dbReference type="RefSeq" id="WP_170066303.1">
    <property type="nucleotide sequence ID" value="NZ_CP136419.1"/>
</dbReference>
<feature type="domain" description="Radical SAM core" evidence="15">
    <location>
        <begin position="33"/>
        <end position="249"/>
    </location>
</feature>
<dbReference type="EC" id="1.3.98.7" evidence="10"/>
<dbReference type="PIRSF" id="PIRSF037420">
    <property type="entry name" value="PQQ_syn_pqqE"/>
    <property type="match status" value="1"/>
</dbReference>
<dbReference type="GO" id="GO:0006783">
    <property type="term" value="P:heme biosynthetic process"/>
    <property type="evidence" value="ECO:0007669"/>
    <property type="project" value="TreeGrafter"/>
</dbReference>
<evidence type="ECO:0000256" key="8">
    <source>
        <dbReference type="ARBA" id="ARBA00051525"/>
    </source>
</evidence>
<evidence type="ECO:0000256" key="14">
    <source>
        <dbReference type="ARBA" id="ARBA00079192"/>
    </source>
</evidence>
<dbReference type="SFLD" id="SFLDG01385">
    <property type="entry name" value="heme_carboxy_lyase_like"/>
    <property type="match status" value="1"/>
</dbReference>
<dbReference type="InterPro" id="IPR023885">
    <property type="entry name" value="4Fe4S-binding_SPASM_dom"/>
</dbReference>
<accession>A0A2T0AQ85</accession>
<comment type="catalytic activity">
    <reaction evidence="9">
        <text>[mycofactocin precursor peptide]-C-terminal glycyl-N-{[2-(4-hydroxyphenyl)ethenyl]-3-methylbutanamide} + AH2 + S-adenosyl-L-methionine = [mycofactocin precursor peptide]-C-terminal glycyl-N-{5-[(4-hydroxyphenyl)methyl]-4,4-dimethyl-2-oxopyrrolidin-3-yl}acetamide + 5'-deoxyadenosine + L-methionine + A + H(+)</text>
        <dbReference type="Rhea" id="RHEA:65500"/>
        <dbReference type="Rhea" id="RHEA-COMP:16816"/>
        <dbReference type="Rhea" id="RHEA-COMP:16818"/>
        <dbReference type="ChEBI" id="CHEBI:13193"/>
        <dbReference type="ChEBI" id="CHEBI:15378"/>
        <dbReference type="ChEBI" id="CHEBI:17319"/>
        <dbReference type="ChEBI" id="CHEBI:17499"/>
        <dbReference type="ChEBI" id="CHEBI:57844"/>
        <dbReference type="ChEBI" id="CHEBI:59789"/>
        <dbReference type="ChEBI" id="CHEBI:156517"/>
        <dbReference type="ChEBI" id="CHEBI:156518"/>
        <dbReference type="EC" id="4.1.99.26"/>
    </reaction>
</comment>
<evidence type="ECO:0000256" key="4">
    <source>
        <dbReference type="ARBA" id="ARBA00022723"/>
    </source>
</evidence>
<evidence type="ECO:0000256" key="13">
    <source>
        <dbReference type="ARBA" id="ARBA00077306"/>
    </source>
</evidence>
<dbReference type="GO" id="GO:0046872">
    <property type="term" value="F:metal ion binding"/>
    <property type="evidence" value="ECO:0007669"/>
    <property type="project" value="UniProtKB-KW"/>
</dbReference>
<dbReference type="PANTHER" id="PTHR11228:SF7">
    <property type="entry name" value="PQQA PEPTIDE CYCLASE"/>
    <property type="match status" value="1"/>
</dbReference>
<keyword evidence="5" id="KW-0408">Iron</keyword>
<dbReference type="InterPro" id="IPR050377">
    <property type="entry name" value="Radical_SAM_PqqE_MftC-like"/>
</dbReference>
<dbReference type="SMART" id="SM00729">
    <property type="entry name" value="Elp3"/>
    <property type="match status" value="1"/>
</dbReference>
<reference evidence="16 17" key="1">
    <citation type="submission" date="2018-03" db="EMBL/GenBank/DDBJ databases">
        <title>Genome sequence of Moorella humiferrea DSM 23265.</title>
        <authorList>
            <person name="Poehlein A."/>
            <person name="Daniel R."/>
        </authorList>
    </citation>
    <scope>NUCLEOTIDE SEQUENCE [LARGE SCALE GENOMIC DNA]</scope>
    <source>
        <strain evidence="16 17">DSM 23265</strain>
    </source>
</reference>
<comment type="cofactor">
    <cofactor evidence="1">
        <name>[4Fe-4S] cluster</name>
        <dbReference type="ChEBI" id="CHEBI:49883"/>
    </cofactor>
</comment>
<dbReference type="CDD" id="cd01335">
    <property type="entry name" value="Radical_SAM"/>
    <property type="match status" value="1"/>
</dbReference>
<dbReference type="SFLD" id="SFLDS00029">
    <property type="entry name" value="Radical_SAM"/>
    <property type="match status" value="1"/>
</dbReference>
<proteinExistence type="predicted"/>
<organism evidence="16 17">
    <name type="scientific">Neomoorella humiferrea</name>
    <dbReference type="NCBI Taxonomy" id="676965"/>
    <lineage>
        <taxon>Bacteria</taxon>
        <taxon>Bacillati</taxon>
        <taxon>Bacillota</taxon>
        <taxon>Clostridia</taxon>
        <taxon>Neomoorellales</taxon>
        <taxon>Neomoorellaceae</taxon>
        <taxon>Neomoorella</taxon>
    </lineage>
</organism>
<keyword evidence="2" id="KW-0004">4Fe-4S</keyword>
<dbReference type="AlphaFoldDB" id="A0A2T0AQ85"/>
<evidence type="ECO:0000256" key="9">
    <source>
        <dbReference type="ARBA" id="ARBA00051925"/>
    </source>
</evidence>
<evidence type="ECO:0000256" key="1">
    <source>
        <dbReference type="ARBA" id="ARBA00001966"/>
    </source>
</evidence>
<keyword evidence="7" id="KW-0456">Lyase</keyword>
<comment type="catalytic activity">
    <reaction evidence="8">
        <text>[mycofactocin precursor peptide]-C-terminal glycyl-L-valyl-L-tyrosine + S-adenosyl-L-methionine = [mycofactocin precursor peptide]-C-terminal glycyl-N-{[2-(4-hydroxyphenyl)ethenyl]-3-methylbutanamide} + 5'-deoxyadenosine + L-methionine + CO2</text>
        <dbReference type="Rhea" id="RHEA:65492"/>
        <dbReference type="Rhea" id="RHEA-COMP:16815"/>
        <dbReference type="Rhea" id="RHEA-COMP:16816"/>
        <dbReference type="ChEBI" id="CHEBI:16526"/>
        <dbReference type="ChEBI" id="CHEBI:17319"/>
        <dbReference type="ChEBI" id="CHEBI:57844"/>
        <dbReference type="ChEBI" id="CHEBI:59789"/>
        <dbReference type="ChEBI" id="CHEBI:156515"/>
        <dbReference type="ChEBI" id="CHEBI:156517"/>
        <dbReference type="EC" id="1.3.98.7"/>
    </reaction>
</comment>
<evidence type="ECO:0000313" key="17">
    <source>
        <dbReference type="Proteomes" id="UP000238415"/>
    </source>
</evidence>
<dbReference type="SFLD" id="SFLDG01386">
    <property type="entry name" value="main_SPASM_domain-containing"/>
    <property type="match status" value="1"/>
</dbReference>
<dbReference type="GO" id="GO:0003824">
    <property type="term" value="F:catalytic activity"/>
    <property type="evidence" value="ECO:0007669"/>
    <property type="project" value="InterPro"/>
</dbReference>
<dbReference type="InterPro" id="IPR013785">
    <property type="entry name" value="Aldolase_TIM"/>
</dbReference>
<evidence type="ECO:0000256" key="7">
    <source>
        <dbReference type="ARBA" id="ARBA00023239"/>
    </source>
</evidence>
<dbReference type="Gene3D" id="3.20.20.70">
    <property type="entry name" value="Aldolase class I"/>
    <property type="match status" value="1"/>
</dbReference>
<evidence type="ECO:0000256" key="12">
    <source>
        <dbReference type="ARBA" id="ARBA00074337"/>
    </source>
</evidence>
<dbReference type="InterPro" id="IPR006638">
    <property type="entry name" value="Elp3/MiaA/NifB-like_rSAM"/>
</dbReference>
<dbReference type="NCBIfam" id="TIGR04085">
    <property type="entry name" value="rSAM_more_4Fe4S"/>
    <property type="match status" value="1"/>
</dbReference>
<dbReference type="CDD" id="cd21123">
    <property type="entry name" value="SPASM_MftC-like"/>
    <property type="match status" value="1"/>
</dbReference>
<dbReference type="InterPro" id="IPR007197">
    <property type="entry name" value="rSAM"/>
</dbReference>
<comment type="caution">
    <text evidence="16">The sequence shown here is derived from an EMBL/GenBank/DDBJ whole genome shotgun (WGS) entry which is preliminary data.</text>
</comment>
<evidence type="ECO:0000256" key="2">
    <source>
        <dbReference type="ARBA" id="ARBA00022485"/>
    </source>
</evidence>
<dbReference type="Pfam" id="PF13186">
    <property type="entry name" value="SPASM"/>
    <property type="match status" value="1"/>
</dbReference>
<dbReference type="Proteomes" id="UP000238415">
    <property type="component" value="Unassembled WGS sequence"/>
</dbReference>
<dbReference type="PROSITE" id="PS51918">
    <property type="entry name" value="RADICAL_SAM"/>
    <property type="match status" value="1"/>
</dbReference>
<keyword evidence="6" id="KW-0411">Iron-sulfur</keyword>
<dbReference type="EMBL" id="PVXM01000044">
    <property type="protein sequence ID" value="PRR71181.1"/>
    <property type="molecule type" value="Genomic_DNA"/>
</dbReference>